<dbReference type="Proteomes" id="UP001445076">
    <property type="component" value="Unassembled WGS sequence"/>
</dbReference>
<feature type="compositionally biased region" description="Low complexity" evidence="1">
    <location>
        <begin position="170"/>
        <end position="180"/>
    </location>
</feature>
<accession>A0AAW0XGJ3</accession>
<feature type="region of interest" description="Disordered" evidence="1">
    <location>
        <begin position="1167"/>
        <end position="1192"/>
    </location>
</feature>
<feature type="region of interest" description="Disordered" evidence="1">
    <location>
        <begin position="977"/>
        <end position="996"/>
    </location>
</feature>
<organism evidence="2 3">
    <name type="scientific">Cherax quadricarinatus</name>
    <name type="common">Australian red claw crayfish</name>
    <dbReference type="NCBI Taxonomy" id="27406"/>
    <lineage>
        <taxon>Eukaryota</taxon>
        <taxon>Metazoa</taxon>
        <taxon>Ecdysozoa</taxon>
        <taxon>Arthropoda</taxon>
        <taxon>Crustacea</taxon>
        <taxon>Multicrustacea</taxon>
        <taxon>Malacostraca</taxon>
        <taxon>Eumalacostraca</taxon>
        <taxon>Eucarida</taxon>
        <taxon>Decapoda</taxon>
        <taxon>Pleocyemata</taxon>
        <taxon>Astacidea</taxon>
        <taxon>Parastacoidea</taxon>
        <taxon>Parastacidae</taxon>
        <taxon>Cherax</taxon>
    </lineage>
</organism>
<keyword evidence="3" id="KW-1185">Reference proteome</keyword>
<evidence type="ECO:0000313" key="2">
    <source>
        <dbReference type="EMBL" id="KAK8738627.1"/>
    </source>
</evidence>
<feature type="compositionally biased region" description="Polar residues" evidence="1">
    <location>
        <begin position="982"/>
        <end position="996"/>
    </location>
</feature>
<evidence type="ECO:0000256" key="1">
    <source>
        <dbReference type="SAM" id="MobiDB-lite"/>
    </source>
</evidence>
<feature type="region of interest" description="Disordered" evidence="1">
    <location>
        <begin position="443"/>
        <end position="462"/>
    </location>
</feature>
<protein>
    <submittedName>
        <fullName evidence="2">Uncharacterized protein</fullName>
    </submittedName>
</protein>
<feature type="region of interest" description="Disordered" evidence="1">
    <location>
        <begin position="474"/>
        <end position="496"/>
    </location>
</feature>
<dbReference type="EMBL" id="JARKIK010000039">
    <property type="protein sequence ID" value="KAK8738627.1"/>
    <property type="molecule type" value="Genomic_DNA"/>
</dbReference>
<comment type="caution">
    <text evidence="2">The sequence shown here is derived from an EMBL/GenBank/DDBJ whole genome shotgun (WGS) entry which is preliminary data.</text>
</comment>
<gene>
    <name evidence="2" type="ORF">OTU49_003979</name>
</gene>
<feature type="region of interest" description="Disordered" evidence="1">
    <location>
        <begin position="1223"/>
        <end position="1251"/>
    </location>
</feature>
<feature type="region of interest" description="Disordered" evidence="1">
    <location>
        <begin position="170"/>
        <end position="202"/>
    </location>
</feature>
<name>A0AAW0XGJ3_CHEQU</name>
<feature type="compositionally biased region" description="Polar residues" evidence="1">
    <location>
        <begin position="181"/>
        <end position="195"/>
    </location>
</feature>
<evidence type="ECO:0000313" key="3">
    <source>
        <dbReference type="Proteomes" id="UP001445076"/>
    </source>
</evidence>
<feature type="compositionally biased region" description="Polar residues" evidence="1">
    <location>
        <begin position="443"/>
        <end position="456"/>
    </location>
</feature>
<sequence>MVQKPSFVPQVIDLEEEEKQKELQKIEKPDIVILPLENDGVDPSLALSSEKDSGAWEGSLPLIASVQSVSDINMTELIGSPEVISSDSVEKIPLCENTLPLIKQPSTTKSIPDLVPISTGSVELNKDMPQEKEGEMFRDTSPGSGAKTGLLQLQDQPLYFVPTALRTTTKTTSTLPKQATSSPGMRTFKLNQSSGRVFGDCPKESLKSITRRPLTSPVLSPESSQSAVLESSTSGKLNVMHTKVIPGSSGYTLSIPENNSSYKDESSSSMPKTNDATIQTRRVLLPATTAVRAAMQTKPGENTSTIVNQNFATSSTPGSKMLYIPVSSSCLSKMVFVPTVSGGPSPRVMLLPTIPSSSSGIDKMKMVLVPSTQDSGKMILLPASTETNEGIPVNMPILSGPSEKDKKKMLVLPPPVLGNFISKSPPTIEQRSKLMLPRPTIINDSPSFQSSGTIKNTGALPQMPDQLNEISSAEKTEDNIGGPEFNRENSDQDNSDDVVVIGPVTNSLTITRVRTASESTFPRLELNPRSSCTSPSLLIVPAPVSSGTAETNVVSSLTTISSIIPETTVMPQKDLGINESNPSSSSEDMVIVKTSLNSVQLNALLQSTHKELLRNEEDGCVVSSSKSLNSEEMLNEEKMCENKHNKDHGEASAAFENPVETREEKGNDDIEEVECKQVPIKKGGHHWSAVDLSLNFKSVKLEWLLGTIRKNVLMNIYRMSLKTLSPVTLSVKNGTSTSMLYGLARRGVQKDRDHLMPILILGSVVSAIMSSSTTPDATLFQANAIKYFIRENTGELSSYTYDASGDFLVKLASKKRGDGGEMIGIGEKVPIQKLRELSSVENSFHQTLTNKTDTGKAEEKSCTQPLKSKVQDCTVCSCTVAGDFICMGHSTPQLKEKDPTVSAANCQAVADSPQSVPLEQSCIILQETVTSSKSILPQELPVKESNTKPLSEVEHQECSSMSASAFNNLSTSLSPQLKECPTTVSDADSVTSGRKPSLDSNNFSLVSIGTQCKEPKAVVSHEISHEEETLIDIKSLINCEEKNESKLHHSPKGDKNNEKNLPVTSLNIIGIKGLDAEETSCDPAKGIEEAQESNVEEECEDIDIVGDCYTNVSMSSVLRQQMTNEGTQGNGSRTRQAKTSGEVARTLLTPYNLKRKIDSVFRSFERPCPRSKKRSLNPVVGKTASPTSSKLKSTTGVFGVLQTKSDESSPIDSSARLPSHLAHLRQSSSSSERAIVPEEEPKPGPSKVKVSPTTIKFNVIPGKRKLGKNVIRLKKKGSEVC</sequence>
<reference evidence="2 3" key="1">
    <citation type="journal article" date="2024" name="BMC Genomics">
        <title>Genome assembly of redclaw crayfish (Cherax quadricarinatus) provides insights into its immune adaptation and hypoxia tolerance.</title>
        <authorList>
            <person name="Liu Z."/>
            <person name="Zheng J."/>
            <person name="Li H."/>
            <person name="Fang K."/>
            <person name="Wang S."/>
            <person name="He J."/>
            <person name="Zhou D."/>
            <person name="Weng S."/>
            <person name="Chi M."/>
            <person name="Gu Z."/>
            <person name="He J."/>
            <person name="Li F."/>
            <person name="Wang M."/>
        </authorList>
    </citation>
    <scope>NUCLEOTIDE SEQUENCE [LARGE SCALE GENOMIC DNA]</scope>
    <source>
        <strain evidence="2">ZL_2023a</strain>
    </source>
</reference>
<proteinExistence type="predicted"/>